<dbReference type="OrthoDB" id="9784009at2"/>
<evidence type="ECO:0000313" key="4">
    <source>
        <dbReference type="Proteomes" id="UP000198658"/>
    </source>
</evidence>
<dbReference type="EMBL" id="FNQO01000003">
    <property type="protein sequence ID" value="SEA35278.1"/>
    <property type="molecule type" value="Genomic_DNA"/>
</dbReference>
<dbReference type="InterPro" id="IPR036866">
    <property type="entry name" value="RibonucZ/Hydroxyglut_hydro"/>
</dbReference>
<evidence type="ECO:0000256" key="1">
    <source>
        <dbReference type="ARBA" id="ARBA00022723"/>
    </source>
</evidence>
<dbReference type="SMART" id="SM00849">
    <property type="entry name" value="Lactamase_B"/>
    <property type="match status" value="1"/>
</dbReference>
<dbReference type="CDD" id="cd07724">
    <property type="entry name" value="POD-like_MBL-fold"/>
    <property type="match status" value="1"/>
</dbReference>
<dbReference type="SUPFAM" id="SSF56281">
    <property type="entry name" value="Metallo-hydrolase/oxidoreductase"/>
    <property type="match status" value="1"/>
</dbReference>
<accession>A0A1H4AHS8</accession>
<sequence length="234" mass="26559">MLLRQLFDDASCTFTYLIADEPGGQALLIDPVLDRMETYQQLLQELQLALVYAIDTHLHADHISALGRLRELTGCETVHGERSLARGITRKVGDGDWIRLQRVKLQAIYTPGHTDDSYCFRLPAKPADLLFTGDTLLIRGTGRTDFQQGDAEAQYRSLVDRIMCFDDDTVVYPGHDYRGMTSSTIGEERRHNPRLQVGDQREYVRLMRQLKLDRPKQMDIAVPANLNGGLLREA</sequence>
<dbReference type="PANTHER" id="PTHR43084">
    <property type="entry name" value="PERSULFIDE DIOXYGENASE ETHE1"/>
    <property type="match status" value="1"/>
</dbReference>
<dbReference type="InterPro" id="IPR051682">
    <property type="entry name" value="Mito_Persulfide_Diox"/>
</dbReference>
<keyword evidence="1" id="KW-0479">Metal-binding</keyword>
<dbReference type="RefSeq" id="WP_091389722.1">
    <property type="nucleotide sequence ID" value="NZ_FNQO01000003.1"/>
</dbReference>
<evidence type="ECO:0000313" key="3">
    <source>
        <dbReference type="EMBL" id="SEA35278.1"/>
    </source>
</evidence>
<organism evidence="3 4">
    <name type="scientific">Microbulbifer marinus</name>
    <dbReference type="NCBI Taxonomy" id="658218"/>
    <lineage>
        <taxon>Bacteria</taxon>
        <taxon>Pseudomonadati</taxon>
        <taxon>Pseudomonadota</taxon>
        <taxon>Gammaproteobacteria</taxon>
        <taxon>Cellvibrionales</taxon>
        <taxon>Microbulbiferaceae</taxon>
        <taxon>Microbulbifer</taxon>
    </lineage>
</organism>
<keyword evidence="4" id="KW-1185">Reference proteome</keyword>
<dbReference type="PANTHER" id="PTHR43084:SF1">
    <property type="entry name" value="PERSULFIDE DIOXYGENASE ETHE1, MITOCHONDRIAL"/>
    <property type="match status" value="1"/>
</dbReference>
<dbReference type="InterPro" id="IPR044528">
    <property type="entry name" value="POD-like_MBL-fold"/>
</dbReference>
<dbReference type="InterPro" id="IPR001279">
    <property type="entry name" value="Metallo-B-lactamas"/>
</dbReference>
<feature type="domain" description="Metallo-beta-lactamase" evidence="2">
    <location>
        <begin position="12"/>
        <end position="175"/>
    </location>
</feature>
<dbReference type="GO" id="GO:0046872">
    <property type="term" value="F:metal ion binding"/>
    <property type="evidence" value="ECO:0007669"/>
    <property type="project" value="UniProtKB-KW"/>
</dbReference>
<dbReference type="Gene3D" id="3.60.15.10">
    <property type="entry name" value="Ribonuclease Z/Hydroxyacylglutathione hydrolase-like"/>
    <property type="match status" value="1"/>
</dbReference>
<reference evidence="4" key="1">
    <citation type="submission" date="2016-10" db="EMBL/GenBank/DDBJ databases">
        <authorList>
            <person name="Varghese N."/>
            <person name="Submissions S."/>
        </authorList>
    </citation>
    <scope>NUCLEOTIDE SEQUENCE [LARGE SCALE GENOMIC DNA]</scope>
    <source>
        <strain evidence="4">CGMCC 1.10657</strain>
    </source>
</reference>
<evidence type="ECO:0000259" key="2">
    <source>
        <dbReference type="SMART" id="SM00849"/>
    </source>
</evidence>
<dbReference type="Pfam" id="PF00753">
    <property type="entry name" value="Lactamase_B"/>
    <property type="match status" value="1"/>
</dbReference>
<dbReference type="GO" id="GO:0050313">
    <property type="term" value="F:sulfur dioxygenase activity"/>
    <property type="evidence" value="ECO:0007669"/>
    <property type="project" value="InterPro"/>
</dbReference>
<proteinExistence type="predicted"/>
<dbReference type="STRING" id="658218.SAMN05216562_2784"/>
<gene>
    <name evidence="3" type="ORF">SAMN05216562_2784</name>
</gene>
<protein>
    <submittedName>
        <fullName evidence="3">Glyoxylase, beta-lactamase superfamily II</fullName>
    </submittedName>
</protein>
<dbReference type="GO" id="GO:0006749">
    <property type="term" value="P:glutathione metabolic process"/>
    <property type="evidence" value="ECO:0007669"/>
    <property type="project" value="InterPro"/>
</dbReference>
<dbReference type="GO" id="GO:0070813">
    <property type="term" value="P:hydrogen sulfide metabolic process"/>
    <property type="evidence" value="ECO:0007669"/>
    <property type="project" value="TreeGrafter"/>
</dbReference>
<name>A0A1H4AHS8_9GAMM</name>
<dbReference type="Proteomes" id="UP000198658">
    <property type="component" value="Unassembled WGS sequence"/>
</dbReference>
<dbReference type="AlphaFoldDB" id="A0A1H4AHS8"/>